<sequence length="102" mass="11897">MGYFTLFEKENHIQPKKKRNNNRTESPNALLFAPLSVFRLRPPSPPPWPVAGVARERSLSLRRPRRLSLLNRDIKRKRDEPPLSAQLRRRQGWGSDTSPSKQ</sequence>
<proteinExistence type="predicted"/>
<evidence type="ECO:0000256" key="1">
    <source>
        <dbReference type="SAM" id="MobiDB-lite"/>
    </source>
</evidence>
<feature type="region of interest" description="Disordered" evidence="1">
    <location>
        <begin position="1"/>
        <end position="28"/>
    </location>
</feature>
<keyword evidence="3" id="KW-1185">Reference proteome</keyword>
<name>A0A5D2FIZ0_GOSDA</name>
<feature type="compositionally biased region" description="Basic and acidic residues" evidence="1">
    <location>
        <begin position="72"/>
        <end position="81"/>
    </location>
</feature>
<dbReference type="AlphaFoldDB" id="A0A5D2FIZ0"/>
<evidence type="ECO:0000313" key="2">
    <source>
        <dbReference type="EMBL" id="TYH04499.1"/>
    </source>
</evidence>
<evidence type="ECO:0000313" key="3">
    <source>
        <dbReference type="Proteomes" id="UP000323506"/>
    </source>
</evidence>
<dbReference type="Proteomes" id="UP000323506">
    <property type="component" value="Chromosome A08"/>
</dbReference>
<reference evidence="2 3" key="1">
    <citation type="submission" date="2019-06" db="EMBL/GenBank/DDBJ databases">
        <title>WGS assembly of Gossypium darwinii.</title>
        <authorList>
            <person name="Chen Z.J."/>
            <person name="Sreedasyam A."/>
            <person name="Ando A."/>
            <person name="Song Q."/>
            <person name="De L."/>
            <person name="Hulse-Kemp A."/>
            <person name="Ding M."/>
            <person name="Ye W."/>
            <person name="Kirkbride R."/>
            <person name="Jenkins J."/>
            <person name="Plott C."/>
            <person name="Lovell J."/>
            <person name="Lin Y.-M."/>
            <person name="Vaughn R."/>
            <person name="Liu B."/>
            <person name="Li W."/>
            <person name="Simpson S."/>
            <person name="Scheffler B."/>
            <person name="Saski C."/>
            <person name="Grover C."/>
            <person name="Hu G."/>
            <person name="Conover J."/>
            <person name="Carlson J."/>
            <person name="Shu S."/>
            <person name="Boston L."/>
            <person name="Williams M."/>
            <person name="Peterson D."/>
            <person name="Mcgee K."/>
            <person name="Jones D."/>
            <person name="Wendel J."/>
            <person name="Stelly D."/>
            <person name="Grimwood J."/>
            <person name="Schmutz J."/>
        </authorList>
    </citation>
    <scope>NUCLEOTIDE SEQUENCE [LARGE SCALE GENOMIC DNA]</scope>
    <source>
        <strain evidence="2">1808015.09</strain>
    </source>
</reference>
<feature type="region of interest" description="Disordered" evidence="1">
    <location>
        <begin position="72"/>
        <end position="102"/>
    </location>
</feature>
<organism evidence="2 3">
    <name type="scientific">Gossypium darwinii</name>
    <name type="common">Darwin's cotton</name>
    <name type="synonym">Gossypium barbadense var. darwinii</name>
    <dbReference type="NCBI Taxonomy" id="34276"/>
    <lineage>
        <taxon>Eukaryota</taxon>
        <taxon>Viridiplantae</taxon>
        <taxon>Streptophyta</taxon>
        <taxon>Embryophyta</taxon>
        <taxon>Tracheophyta</taxon>
        <taxon>Spermatophyta</taxon>
        <taxon>Magnoliopsida</taxon>
        <taxon>eudicotyledons</taxon>
        <taxon>Gunneridae</taxon>
        <taxon>Pentapetalae</taxon>
        <taxon>rosids</taxon>
        <taxon>malvids</taxon>
        <taxon>Malvales</taxon>
        <taxon>Malvaceae</taxon>
        <taxon>Malvoideae</taxon>
        <taxon>Gossypium</taxon>
    </lineage>
</organism>
<accession>A0A5D2FIZ0</accession>
<dbReference type="EMBL" id="CM017695">
    <property type="protein sequence ID" value="TYH04499.1"/>
    <property type="molecule type" value="Genomic_DNA"/>
</dbReference>
<protein>
    <submittedName>
        <fullName evidence="2">Uncharacterized protein</fullName>
    </submittedName>
</protein>
<gene>
    <name evidence="2" type="ORF">ES288_A08G011900v1</name>
</gene>